<keyword evidence="5" id="KW-1185">Reference proteome</keyword>
<dbReference type="GO" id="GO:0003676">
    <property type="term" value="F:nucleic acid binding"/>
    <property type="evidence" value="ECO:0007669"/>
    <property type="project" value="InterPro"/>
</dbReference>
<dbReference type="InterPro" id="IPR018593">
    <property type="entry name" value="tRNA-endonuc_su_Sen15"/>
</dbReference>
<dbReference type="SUPFAM" id="SSF53032">
    <property type="entry name" value="tRNA-intron endonuclease catalytic domain-like"/>
    <property type="match status" value="1"/>
</dbReference>
<dbReference type="GO" id="GO:0006388">
    <property type="term" value="P:tRNA splicing, via endonucleolytic cleavage and ligation"/>
    <property type="evidence" value="ECO:0007669"/>
    <property type="project" value="InterPro"/>
</dbReference>
<name>A0AAJ7J063_9HYME</name>
<evidence type="ECO:0000313" key="5">
    <source>
        <dbReference type="Proteomes" id="UP000694925"/>
    </source>
</evidence>
<dbReference type="KEGG" id="ccal:108625701"/>
<protein>
    <submittedName>
        <fullName evidence="6">Uncharacterized protein LOC108625701</fullName>
    </submittedName>
</protein>
<dbReference type="PANTHER" id="PTHR28582:SF1">
    <property type="entry name" value="TRNA-SPLICING ENDONUCLEASE SUBUNIT SEN15"/>
    <property type="match status" value="1"/>
</dbReference>
<dbReference type="InterPro" id="IPR036167">
    <property type="entry name" value="tRNA_intron_Endo_cat-like_sf"/>
</dbReference>
<dbReference type="RefSeq" id="XP_017881393.1">
    <property type="nucleotide sequence ID" value="XM_018025904.2"/>
</dbReference>
<dbReference type="Proteomes" id="UP000694925">
    <property type="component" value="Unplaced"/>
</dbReference>
<dbReference type="PANTHER" id="PTHR28582">
    <property type="entry name" value="TRNA-SPLICING ENDONUCLEASE SUBUNIT SEN15"/>
    <property type="match status" value="1"/>
</dbReference>
<proteinExistence type="inferred from homology"/>
<dbReference type="GeneID" id="108625701"/>
<keyword evidence="3" id="KW-0175">Coiled coil</keyword>
<dbReference type="Pfam" id="PF09631">
    <property type="entry name" value="Sen15"/>
    <property type="match status" value="1"/>
</dbReference>
<dbReference type="GO" id="GO:0005634">
    <property type="term" value="C:nucleus"/>
    <property type="evidence" value="ECO:0007669"/>
    <property type="project" value="UniProtKB-ARBA"/>
</dbReference>
<dbReference type="Gene3D" id="3.40.1350.10">
    <property type="match status" value="1"/>
</dbReference>
<sequence>MCDTLHPSYYHIEKLGCVDPIKIATAFHVYIELCEVRRYWDINYKYNEQLDLLYLEGKRSKNSQVELFIPWLASSNVSLDKIEKIQDGLNVEQVTFVFKAADSTSVMYRASKGLVKPTAPELTKLIKEKEEKKLNLEKEIRKNTSHLYELAKSLTTENVDKDAGTAVCVEDETNK</sequence>
<evidence type="ECO:0000256" key="1">
    <source>
        <dbReference type="ARBA" id="ARBA00006091"/>
    </source>
</evidence>
<comment type="similarity">
    <text evidence="1">Belongs to the SEN15 family.</text>
</comment>
<feature type="domain" description="tRNA-splicing endonuclease subunit Sen15" evidence="4">
    <location>
        <begin position="29"/>
        <end position="118"/>
    </location>
</feature>
<feature type="coiled-coil region" evidence="3">
    <location>
        <begin position="119"/>
        <end position="146"/>
    </location>
</feature>
<dbReference type="InterPro" id="IPR011856">
    <property type="entry name" value="tRNA_endonuc-like_dom_sf"/>
</dbReference>
<evidence type="ECO:0000259" key="4">
    <source>
        <dbReference type="Pfam" id="PF09631"/>
    </source>
</evidence>
<accession>A0AAJ7J063</accession>
<keyword evidence="2" id="KW-0819">tRNA processing</keyword>
<gene>
    <name evidence="6" type="primary">LOC108625701</name>
</gene>
<dbReference type="AlphaFoldDB" id="A0AAJ7J063"/>
<evidence type="ECO:0000313" key="6">
    <source>
        <dbReference type="RefSeq" id="XP_017881393.1"/>
    </source>
</evidence>
<organism evidence="5 6">
    <name type="scientific">Ceratina calcarata</name>
    <dbReference type="NCBI Taxonomy" id="156304"/>
    <lineage>
        <taxon>Eukaryota</taxon>
        <taxon>Metazoa</taxon>
        <taxon>Ecdysozoa</taxon>
        <taxon>Arthropoda</taxon>
        <taxon>Hexapoda</taxon>
        <taxon>Insecta</taxon>
        <taxon>Pterygota</taxon>
        <taxon>Neoptera</taxon>
        <taxon>Endopterygota</taxon>
        <taxon>Hymenoptera</taxon>
        <taxon>Apocrita</taxon>
        <taxon>Aculeata</taxon>
        <taxon>Apoidea</taxon>
        <taxon>Anthophila</taxon>
        <taxon>Apidae</taxon>
        <taxon>Ceratina</taxon>
        <taxon>Zadontomerus</taxon>
    </lineage>
</organism>
<evidence type="ECO:0000256" key="2">
    <source>
        <dbReference type="ARBA" id="ARBA00022694"/>
    </source>
</evidence>
<reference evidence="6" key="1">
    <citation type="submission" date="2025-08" db="UniProtKB">
        <authorList>
            <consortium name="RefSeq"/>
        </authorList>
    </citation>
    <scope>IDENTIFICATION</scope>
    <source>
        <tissue evidence="6">Whole body</tissue>
    </source>
</reference>
<evidence type="ECO:0000256" key="3">
    <source>
        <dbReference type="SAM" id="Coils"/>
    </source>
</evidence>